<dbReference type="RefSeq" id="WP_066790712.1">
    <property type="nucleotide sequence ID" value="NZ_CP014806.1"/>
</dbReference>
<dbReference type="AlphaFoldDB" id="A0A143HGK5"/>
<sequence length="439" mass="48628">MDKLFESPWFLRIMALLLSLLIFFTVKSETSTDNYTTTTSDRQAEVIKDVPVEVLYDSENLIVSDVPKTVDVSIKGPLAVVLQTKAFKDYHVYLDLSKETIGEHKVKFKSKGFSDKLNVQIEPSTINVSIEEKVTKTFKIDPDFNESRLSPNYFIKTMTANPSEVTVTGAKSVIDNIAYIKAMLSSDGNINESFTKEAPVKVLDRDMNKLDVSVTPATVSVKVDIGEYSKEVPLSLNIKGSPKGKKVKSIKAEETMITLFGSKNDLEKIQSLPVDVDVTKLKKSGDISVNLDKPNGVTKLSFNQLRVHVIVDDTSSSSGSDQNQEKEKEDKNADNEETKVTEAPVSTSTVTLKDIAVSIENLDTDQYEIEGNANHFVSVLVTGEKQRLANIDKSDIRLYVDAKDVKEGINNLEIMGESPKGTTWKANPNTMKLKISQIS</sequence>
<keyword evidence="3" id="KW-1185">Reference proteome</keyword>
<organism evidence="2 3">
    <name type="scientific">Rummeliibacillus stabekisii</name>
    <dbReference type="NCBI Taxonomy" id="241244"/>
    <lineage>
        <taxon>Bacteria</taxon>
        <taxon>Bacillati</taxon>
        <taxon>Bacillota</taxon>
        <taxon>Bacilli</taxon>
        <taxon>Bacillales</taxon>
        <taxon>Caryophanaceae</taxon>
        <taxon>Rummeliibacillus</taxon>
    </lineage>
</organism>
<dbReference type="OrthoDB" id="2960905at2"/>
<dbReference type="Gene3D" id="2.170.120.40">
    <property type="entry name" value="YbbR-like domain"/>
    <property type="match status" value="2"/>
</dbReference>
<dbReference type="PANTHER" id="PTHR37804">
    <property type="entry name" value="CDAA REGULATORY PROTEIN CDAR"/>
    <property type="match status" value="1"/>
</dbReference>
<dbReference type="Gene3D" id="2.170.120.30">
    <property type="match status" value="2"/>
</dbReference>
<evidence type="ECO:0000256" key="1">
    <source>
        <dbReference type="SAM" id="MobiDB-lite"/>
    </source>
</evidence>
<evidence type="ECO:0000313" key="2">
    <source>
        <dbReference type="EMBL" id="AMX00392.1"/>
    </source>
</evidence>
<dbReference type="KEGG" id="rst:ATY39_13800"/>
<protein>
    <recommendedName>
        <fullName evidence="4">CdaA regulatory protein CdaR</fullName>
    </recommendedName>
</protein>
<proteinExistence type="predicted"/>
<dbReference type="Proteomes" id="UP000076021">
    <property type="component" value="Chromosome"/>
</dbReference>
<reference evidence="2 3" key="1">
    <citation type="journal article" date="2016" name="Genome Announc.">
        <title>Whole-Genome Sequence of Rummeliibacillus stabekisii Strain PP9 Isolated from Antarctic Soil.</title>
        <authorList>
            <person name="da Mota F.F."/>
            <person name="Vollu R.E."/>
            <person name="Jurelevicius D."/>
            <person name="Seldin L."/>
        </authorList>
    </citation>
    <scope>NUCLEOTIDE SEQUENCE [LARGE SCALE GENOMIC DNA]</scope>
    <source>
        <strain evidence="2 3">PP9</strain>
    </source>
</reference>
<feature type="region of interest" description="Disordered" evidence="1">
    <location>
        <begin position="313"/>
        <end position="345"/>
    </location>
</feature>
<dbReference type="STRING" id="241244.ATY39_13800"/>
<feature type="compositionally biased region" description="Basic and acidic residues" evidence="1">
    <location>
        <begin position="323"/>
        <end position="340"/>
    </location>
</feature>
<evidence type="ECO:0008006" key="4">
    <source>
        <dbReference type="Google" id="ProtNLM"/>
    </source>
</evidence>
<dbReference type="InterPro" id="IPR012505">
    <property type="entry name" value="YbbR"/>
</dbReference>
<dbReference type="InterPro" id="IPR053154">
    <property type="entry name" value="c-di-AMP_regulator"/>
</dbReference>
<name>A0A143HGK5_9BACL</name>
<accession>A0A143HGK5</accession>
<dbReference type="Pfam" id="PF07949">
    <property type="entry name" value="YbbR"/>
    <property type="match status" value="3"/>
</dbReference>
<reference evidence="3" key="2">
    <citation type="submission" date="2016-03" db="EMBL/GenBank/DDBJ databases">
        <authorList>
            <person name="Seldin L."/>
        </authorList>
    </citation>
    <scope>NUCLEOTIDE SEQUENCE [LARGE SCALE GENOMIC DNA]</scope>
    <source>
        <strain evidence="3">PP9</strain>
    </source>
</reference>
<dbReference type="EMBL" id="CP014806">
    <property type="protein sequence ID" value="AMX00392.1"/>
    <property type="molecule type" value="Genomic_DNA"/>
</dbReference>
<evidence type="ECO:0000313" key="3">
    <source>
        <dbReference type="Proteomes" id="UP000076021"/>
    </source>
</evidence>
<dbReference type="PANTHER" id="PTHR37804:SF1">
    <property type="entry name" value="CDAA REGULATORY PROTEIN CDAR"/>
    <property type="match status" value="1"/>
</dbReference>
<gene>
    <name evidence="2" type="ORF">ATY39_13800</name>
</gene>